<name>A0A6J6P3R6_9ZZZZ</name>
<reference evidence="1" key="1">
    <citation type="submission" date="2020-05" db="EMBL/GenBank/DDBJ databases">
        <authorList>
            <person name="Chiriac C."/>
            <person name="Salcher M."/>
            <person name="Ghai R."/>
            <person name="Kavagutti S V."/>
        </authorList>
    </citation>
    <scope>NUCLEOTIDE SEQUENCE</scope>
</reference>
<dbReference type="EMBL" id="CAEZXE010000200">
    <property type="protein sequence ID" value="CAB4693327.1"/>
    <property type="molecule type" value="Genomic_DNA"/>
</dbReference>
<accession>A0A6J6P3R6</accession>
<gene>
    <name evidence="1" type="ORF">UFOPK2350_01695</name>
</gene>
<organism evidence="1">
    <name type="scientific">freshwater metagenome</name>
    <dbReference type="NCBI Taxonomy" id="449393"/>
    <lineage>
        <taxon>unclassified sequences</taxon>
        <taxon>metagenomes</taxon>
        <taxon>ecological metagenomes</taxon>
    </lineage>
</organism>
<dbReference type="AlphaFoldDB" id="A0A6J6P3R6"/>
<sequence length="152" mass="17281">MKKALISAPLRREIYQLFLDDDPVVAMRASYVAMKMAQSDPATTHEFKKSLLKNLPNYTQQEVRWHVPQLLVHLKLSPAERKAAYAVVMQWSETDKSKIVAYYGLQAAASFALLDDALLQDLIPRLRKLNARGAKSISNRCKKIAKQLEIDL</sequence>
<proteinExistence type="predicted"/>
<protein>
    <submittedName>
        <fullName evidence="1">Unannotated protein</fullName>
    </submittedName>
</protein>
<evidence type="ECO:0000313" key="1">
    <source>
        <dbReference type="EMBL" id="CAB4693327.1"/>
    </source>
</evidence>